<sequence length="75" mass="8565">MTNPFDREDGVFLVLVNEQGQHSLWPSFAPVPVGWEKVFGEDTRNACIDYIQTHWQDLRPLSLTKEPALAHGKTE</sequence>
<dbReference type="Proteomes" id="UP000228754">
    <property type="component" value="Unassembled WGS sequence"/>
</dbReference>
<dbReference type="InterPro" id="IPR038020">
    <property type="entry name" value="MbtH-like_sf"/>
</dbReference>
<evidence type="ECO:0000313" key="3">
    <source>
        <dbReference type="Proteomes" id="UP000228754"/>
    </source>
</evidence>
<dbReference type="InterPro" id="IPR005153">
    <property type="entry name" value="MbtH-like_dom"/>
</dbReference>
<dbReference type="AlphaFoldDB" id="A0A2A5IN97"/>
<gene>
    <name evidence="2" type="ORF">CEY02_18690</name>
</gene>
<accession>A0A2A5IN97</accession>
<dbReference type="SUPFAM" id="SSF160582">
    <property type="entry name" value="MbtH-like"/>
    <property type="match status" value="1"/>
</dbReference>
<organism evidence="2 3">
    <name type="scientific">Bacillus pumilus</name>
    <name type="common">Bacillus mesentericus</name>
    <dbReference type="NCBI Taxonomy" id="1408"/>
    <lineage>
        <taxon>Bacteria</taxon>
        <taxon>Bacillati</taxon>
        <taxon>Bacillota</taxon>
        <taxon>Bacilli</taxon>
        <taxon>Bacillales</taxon>
        <taxon>Bacillaceae</taxon>
        <taxon>Bacillus</taxon>
    </lineage>
</organism>
<dbReference type="PANTHER" id="PTHR38444:SF1">
    <property type="entry name" value="ENTEROBACTIN BIOSYNTHESIS PROTEIN YBDZ"/>
    <property type="match status" value="1"/>
</dbReference>
<proteinExistence type="predicted"/>
<dbReference type="OrthoDB" id="7584480at2"/>
<feature type="domain" description="MbtH-like" evidence="1">
    <location>
        <begin position="3"/>
        <end position="53"/>
    </location>
</feature>
<reference evidence="2 3" key="1">
    <citation type="submission" date="2017-06" db="EMBL/GenBank/DDBJ databases">
        <title>Draft Genome Sequence of Bacillus sp Strain 36R Isolated from saline sediment at Atanasia, Sonora, Mexico.</title>
        <authorList>
            <person name="Sanchez Diaz R."/>
            <person name="Quiroz Macias M.E."/>
            <person name="Ibarra Gamez J.C."/>
            <person name="Enciso Ibarra J."/>
            <person name="Gomez Gil B."/>
            <person name="Galaviz Silva L."/>
        </authorList>
    </citation>
    <scope>NUCLEOTIDE SEQUENCE [LARGE SCALE GENOMIC DNA]</scope>
    <source>
        <strain evidence="2 3">36R_ATNSAL</strain>
    </source>
</reference>
<dbReference type="PANTHER" id="PTHR38444">
    <property type="entry name" value="ENTEROBACTIN BIOSYNTHESIS PROTEIN YBDZ"/>
    <property type="match status" value="1"/>
</dbReference>
<dbReference type="EMBL" id="NKHG01000118">
    <property type="protein sequence ID" value="PCK18576.1"/>
    <property type="molecule type" value="Genomic_DNA"/>
</dbReference>
<dbReference type="GO" id="GO:0005829">
    <property type="term" value="C:cytosol"/>
    <property type="evidence" value="ECO:0007669"/>
    <property type="project" value="TreeGrafter"/>
</dbReference>
<dbReference type="GO" id="GO:0019290">
    <property type="term" value="P:siderophore biosynthetic process"/>
    <property type="evidence" value="ECO:0007669"/>
    <property type="project" value="TreeGrafter"/>
</dbReference>
<comment type="caution">
    <text evidence="2">The sequence shown here is derived from an EMBL/GenBank/DDBJ whole genome shotgun (WGS) entry which is preliminary data.</text>
</comment>
<dbReference type="SMART" id="SM00923">
    <property type="entry name" value="MbtH"/>
    <property type="match status" value="1"/>
</dbReference>
<dbReference type="Pfam" id="PF03621">
    <property type="entry name" value="MbtH"/>
    <property type="match status" value="1"/>
</dbReference>
<protein>
    <submittedName>
        <fullName evidence="2">MbtH family protein</fullName>
    </submittedName>
</protein>
<dbReference type="InterPro" id="IPR037407">
    <property type="entry name" value="MLP_fam"/>
</dbReference>
<dbReference type="Gene3D" id="3.90.820.10">
    <property type="entry name" value="Structural Genomics, Unknown Function 30-nov-00 1gh9 Mol_id"/>
    <property type="match status" value="1"/>
</dbReference>
<evidence type="ECO:0000259" key="1">
    <source>
        <dbReference type="SMART" id="SM00923"/>
    </source>
</evidence>
<name>A0A2A5IN97_BACPU</name>
<evidence type="ECO:0000313" key="2">
    <source>
        <dbReference type="EMBL" id="PCK18576.1"/>
    </source>
</evidence>